<gene>
    <name evidence="2" type="ORF">HDK90DRAFT_540723</name>
</gene>
<name>A0ABR1YDM8_9PEZI</name>
<evidence type="ECO:0000313" key="3">
    <source>
        <dbReference type="Proteomes" id="UP001492380"/>
    </source>
</evidence>
<dbReference type="Proteomes" id="UP001492380">
    <property type="component" value="Unassembled WGS sequence"/>
</dbReference>
<protein>
    <submittedName>
        <fullName evidence="2">Uncharacterized protein</fullName>
    </submittedName>
</protein>
<feature type="compositionally biased region" description="Polar residues" evidence="1">
    <location>
        <begin position="385"/>
        <end position="397"/>
    </location>
</feature>
<feature type="compositionally biased region" description="Polar residues" evidence="1">
    <location>
        <begin position="480"/>
        <end position="498"/>
    </location>
</feature>
<comment type="caution">
    <text evidence="2">The sequence shown here is derived from an EMBL/GenBank/DDBJ whole genome shotgun (WGS) entry which is preliminary data.</text>
</comment>
<sequence>MGTSKGKAPAKTLAGAPTEAQAQAIPAPNSPKDAQQKISGAQSGLVGKAPQGQAAAKTRERIEDFTGSADSKAQWNKRLLETFLVPFPEWPLKLYDRTAAENFITNTINERFEVPIFENLNIGWKWQLLCDELLDTLKTQGKITYGSRKDVWFREARSAKFTAEKGLDNTGSHDATKGDAEQAMAVKAAFKAGHEEGYQSGMCVGKTEGHEEGYKSGKVDGKAEGREEAMLVMQQVMQQTMEQLREGQPVNNTASPSSKGEDGSLNATVSLSATLVDGSLDKQEVKNIGPDDPNLCSASAGQREASTGAAGSNSKPPLLASSEREGIVSAECPTPTEPPFTSPGTHSEPPTLDPSNHEGSVFSSDSAAATEPPFPNRRAGHALQPVQSATFQFSLNPPTRHPLDPPAFLDRFTGRIIKDTTSLSASKFPAKSSEFKSSLSTATSQPSESPFAQLAPMTSWMKDKLPAVGKIRSATVPPSFDTSTSSGHPSWMKNSPASKITPVVPSPARHSFGKSTPLCPPVSSGRPITKSLPPSAAGVEEAPQFNTKAATHPTSSVTWGCRSGGPTKSSESSKPGAEPVDKSSVSVPCCPYSYRRLLQLHILVATPHSDIISLSS</sequence>
<feature type="compositionally biased region" description="Polar residues" evidence="1">
    <location>
        <begin position="32"/>
        <end position="42"/>
    </location>
</feature>
<feature type="compositionally biased region" description="Polar residues" evidence="1">
    <location>
        <begin position="544"/>
        <end position="558"/>
    </location>
</feature>
<feature type="region of interest" description="Disordered" evidence="1">
    <location>
        <begin position="241"/>
        <end position="265"/>
    </location>
</feature>
<feature type="compositionally biased region" description="Polar residues" evidence="1">
    <location>
        <begin position="353"/>
        <end position="367"/>
    </location>
</feature>
<feature type="region of interest" description="Disordered" evidence="1">
    <location>
        <begin position="1"/>
        <end position="59"/>
    </location>
</feature>
<feature type="region of interest" description="Disordered" evidence="1">
    <location>
        <begin position="423"/>
        <end position="455"/>
    </location>
</feature>
<feature type="region of interest" description="Disordered" evidence="1">
    <location>
        <begin position="472"/>
        <end position="586"/>
    </location>
</feature>
<proteinExistence type="predicted"/>
<feature type="compositionally biased region" description="Polar residues" evidence="1">
    <location>
        <begin position="435"/>
        <end position="450"/>
    </location>
</feature>
<dbReference type="EMBL" id="JBBWRZ010000010">
    <property type="protein sequence ID" value="KAK8227076.1"/>
    <property type="molecule type" value="Genomic_DNA"/>
</dbReference>
<organism evidence="2 3">
    <name type="scientific">Phyllosticta capitalensis</name>
    <dbReference type="NCBI Taxonomy" id="121624"/>
    <lineage>
        <taxon>Eukaryota</taxon>
        <taxon>Fungi</taxon>
        <taxon>Dikarya</taxon>
        <taxon>Ascomycota</taxon>
        <taxon>Pezizomycotina</taxon>
        <taxon>Dothideomycetes</taxon>
        <taxon>Dothideomycetes incertae sedis</taxon>
        <taxon>Botryosphaeriales</taxon>
        <taxon>Phyllostictaceae</taxon>
        <taxon>Phyllosticta</taxon>
    </lineage>
</organism>
<reference evidence="2 3" key="1">
    <citation type="submission" date="2024-04" db="EMBL/GenBank/DDBJ databases">
        <title>Phyllosticta paracitricarpa is synonymous to the EU quarantine fungus P. citricarpa based on phylogenomic analyses.</title>
        <authorList>
            <consortium name="Lawrence Berkeley National Laboratory"/>
            <person name="Van Ingen-Buijs V.A."/>
            <person name="Van Westerhoven A.C."/>
            <person name="Haridas S."/>
            <person name="Skiadas P."/>
            <person name="Martin F."/>
            <person name="Groenewald J.Z."/>
            <person name="Crous P.W."/>
            <person name="Seidl M.F."/>
        </authorList>
    </citation>
    <scope>NUCLEOTIDE SEQUENCE [LARGE SCALE GENOMIC DNA]</scope>
    <source>
        <strain evidence="2 3">CBS 123374</strain>
    </source>
</reference>
<evidence type="ECO:0000313" key="2">
    <source>
        <dbReference type="EMBL" id="KAK8227076.1"/>
    </source>
</evidence>
<keyword evidence="3" id="KW-1185">Reference proteome</keyword>
<feature type="compositionally biased region" description="Polar residues" evidence="1">
    <location>
        <begin position="249"/>
        <end position="258"/>
    </location>
</feature>
<feature type="region of interest" description="Disordered" evidence="1">
    <location>
        <begin position="283"/>
        <end position="407"/>
    </location>
</feature>
<accession>A0ABR1YDM8</accession>
<evidence type="ECO:0000256" key="1">
    <source>
        <dbReference type="SAM" id="MobiDB-lite"/>
    </source>
</evidence>